<dbReference type="Proteomes" id="UP000477543">
    <property type="component" value="Unassembled WGS sequence"/>
</dbReference>
<dbReference type="InterPro" id="IPR007809">
    <property type="entry name" value="FlgN-like"/>
</dbReference>
<comment type="caution">
    <text evidence="3">The sequence shown here is derived from an EMBL/GenBank/DDBJ whole genome shotgun (WGS) entry which is preliminary data.</text>
</comment>
<keyword evidence="1" id="KW-1005">Bacterial flagellum biogenesis</keyword>
<dbReference type="EMBL" id="POAF01000007">
    <property type="protein sequence ID" value="RBL99729.1"/>
    <property type="molecule type" value="Genomic_DNA"/>
</dbReference>
<dbReference type="RefSeq" id="WP_047118817.1">
    <property type="nucleotide sequence ID" value="NZ_CM125969.1"/>
</dbReference>
<evidence type="ECO:0000313" key="4">
    <source>
        <dbReference type="Proteomes" id="UP000252167"/>
    </source>
</evidence>
<keyword evidence="3" id="KW-0966">Cell projection</keyword>
<evidence type="ECO:0000313" key="5">
    <source>
        <dbReference type="Proteomes" id="UP000477543"/>
    </source>
</evidence>
<gene>
    <name evidence="3" type="ORF">C1H84_15100</name>
    <name evidence="2" type="ORF">GT020_11695</name>
</gene>
<accession>A0A365YBM7</accession>
<keyword evidence="4" id="KW-1185">Reference proteome</keyword>
<dbReference type="InterPro" id="IPR036679">
    <property type="entry name" value="FlgN-like_sf"/>
</dbReference>
<organism evidence="3 4">
    <name type="scientific">Glutamicibacter soli</name>
    <dbReference type="NCBI Taxonomy" id="453836"/>
    <lineage>
        <taxon>Bacteria</taxon>
        <taxon>Bacillati</taxon>
        <taxon>Actinomycetota</taxon>
        <taxon>Actinomycetes</taxon>
        <taxon>Micrococcales</taxon>
        <taxon>Micrococcaceae</taxon>
        <taxon>Glutamicibacter</taxon>
    </lineage>
</organism>
<evidence type="ECO:0000313" key="3">
    <source>
        <dbReference type="EMBL" id="RBL99729.1"/>
    </source>
</evidence>
<protein>
    <submittedName>
        <fullName evidence="3">Flagellar protein FlgN</fullName>
    </submittedName>
</protein>
<dbReference type="Pfam" id="PF05130">
    <property type="entry name" value="FlgN"/>
    <property type="match status" value="1"/>
</dbReference>
<dbReference type="EMBL" id="WYDN01000010">
    <property type="protein sequence ID" value="NAZ16720.1"/>
    <property type="molecule type" value="Genomic_DNA"/>
</dbReference>
<name>A0A365YBM7_9MICC</name>
<evidence type="ECO:0000256" key="1">
    <source>
        <dbReference type="ARBA" id="ARBA00022795"/>
    </source>
</evidence>
<dbReference type="AlphaFoldDB" id="A0A365YBM7"/>
<keyword evidence="3" id="KW-0969">Cilium</keyword>
<dbReference type="GO" id="GO:0044780">
    <property type="term" value="P:bacterial-type flagellum assembly"/>
    <property type="evidence" value="ECO:0007669"/>
    <property type="project" value="InterPro"/>
</dbReference>
<keyword evidence="3" id="KW-0282">Flagellum</keyword>
<dbReference type="Gene3D" id="1.20.58.300">
    <property type="entry name" value="FlgN-like"/>
    <property type="match status" value="1"/>
</dbReference>
<dbReference type="SUPFAM" id="SSF140566">
    <property type="entry name" value="FlgN-like"/>
    <property type="match status" value="1"/>
</dbReference>
<proteinExistence type="predicted"/>
<reference evidence="2 5" key="2">
    <citation type="submission" date="2020-01" db="EMBL/GenBank/DDBJ databases">
        <title>Glutamicibacter soli M275.</title>
        <authorList>
            <person name="Meng X."/>
        </authorList>
    </citation>
    <scope>NUCLEOTIDE SEQUENCE [LARGE SCALE GENOMIC DNA]</scope>
    <source>
        <strain evidence="2 5">M275</strain>
    </source>
</reference>
<reference evidence="3 4" key="1">
    <citation type="submission" date="2018-01" db="EMBL/GenBank/DDBJ databases">
        <title>Glutamicibacter soli strain NHPC-3 Whole genome sequence and assembly.</title>
        <authorList>
            <person name="Choudhury P."/>
            <person name="Gupta D."/>
            <person name="Sengupta K."/>
            <person name="Jawed A."/>
            <person name="Sultana N."/>
            <person name="Saha P."/>
        </authorList>
    </citation>
    <scope>NUCLEOTIDE SEQUENCE [LARGE SCALE GENOMIC DNA]</scope>
    <source>
        <strain evidence="3 4">NHPC-3</strain>
    </source>
</reference>
<sequence>MTNRVNELSTLLFKERECLELLHFKLEEQNLLLIAGKTQWLSAATREIEHVLERMHHTSLERTLVAREVAESWGGDPDSSLSELAALAPVGPWGEILTSHLTAIHEYTNVIAATRDANEQFLRAAQRSAQETLANLGDSASTYGRSGAADVPGTDARILDTNV</sequence>
<dbReference type="Proteomes" id="UP000252167">
    <property type="component" value="Unassembled WGS sequence"/>
</dbReference>
<evidence type="ECO:0000313" key="2">
    <source>
        <dbReference type="EMBL" id="NAZ16720.1"/>
    </source>
</evidence>